<organism evidence="1 2">
    <name type="scientific">Mycolicibacterium conceptionense</name>
    <dbReference type="NCBI Taxonomy" id="451644"/>
    <lineage>
        <taxon>Bacteria</taxon>
        <taxon>Bacillati</taxon>
        <taxon>Actinomycetota</taxon>
        <taxon>Actinomycetes</taxon>
        <taxon>Mycobacteriales</taxon>
        <taxon>Mycobacteriaceae</taxon>
        <taxon>Mycolicibacterium</taxon>
    </lineage>
</organism>
<dbReference type="SUPFAM" id="SSF51905">
    <property type="entry name" value="FAD/NAD(P)-binding domain"/>
    <property type="match status" value="1"/>
</dbReference>
<sequence>MRIAISGAGVAGAALAHWLHRTGHSPILIEHASAFRTGGCMIDFWGISYRVARKMGIEPAIRDAGYDVQSVRTLAADGTTQAELRIDVFRRMIGNEFTSLPRGDLAAAIYRTIEDDVPAMFGKASPASINTRMGCG</sequence>
<dbReference type="AlphaFoldDB" id="A0A0U1D505"/>
<dbReference type="EMBL" id="CTEF01000001">
    <property type="protein sequence ID" value="CQD08220.1"/>
    <property type="molecule type" value="Genomic_DNA"/>
</dbReference>
<gene>
    <name evidence="1" type="ORF">BN970_01588</name>
</gene>
<name>A0A0U1D505_9MYCO</name>
<protein>
    <submittedName>
        <fullName evidence="1">2-polyprenyl-6-methoxyphenol hydroxylase-like oxidoreductase</fullName>
    </submittedName>
</protein>
<dbReference type="Gene3D" id="3.50.50.60">
    <property type="entry name" value="FAD/NAD(P)-binding domain"/>
    <property type="match status" value="1"/>
</dbReference>
<evidence type="ECO:0000313" key="2">
    <source>
        <dbReference type="Proteomes" id="UP000182227"/>
    </source>
</evidence>
<accession>A0A0U1D505</accession>
<dbReference type="PANTHER" id="PTHR46865:SF8">
    <property type="entry name" value="POSSIBLE OXIDOREDUCTASE"/>
    <property type="match status" value="1"/>
</dbReference>
<reference evidence="1 2" key="1">
    <citation type="submission" date="2015-03" db="EMBL/GenBank/DDBJ databases">
        <authorList>
            <person name="Murphy D."/>
        </authorList>
    </citation>
    <scope>NUCLEOTIDE SEQUENCE [LARGE SCALE GENOMIC DNA]</scope>
    <source>
        <strain evidence="1 2">D16</strain>
    </source>
</reference>
<dbReference type="InterPro" id="IPR051704">
    <property type="entry name" value="FAD_aromatic-hydroxylase"/>
</dbReference>
<dbReference type="Proteomes" id="UP000182227">
    <property type="component" value="Unassembled WGS sequence"/>
</dbReference>
<proteinExistence type="predicted"/>
<dbReference type="InterPro" id="IPR036188">
    <property type="entry name" value="FAD/NAD-bd_sf"/>
</dbReference>
<dbReference type="PANTHER" id="PTHR46865">
    <property type="entry name" value="OXIDOREDUCTASE-RELATED"/>
    <property type="match status" value="1"/>
</dbReference>
<evidence type="ECO:0000313" key="1">
    <source>
        <dbReference type="EMBL" id="CQD08220.1"/>
    </source>
</evidence>